<dbReference type="Pfam" id="PF14054">
    <property type="entry name" value="DUF4249"/>
    <property type="match status" value="1"/>
</dbReference>
<organism evidence="1 2">
    <name type="scientific">Sphingobacterium kyonggiense</name>
    <dbReference type="NCBI Taxonomy" id="714075"/>
    <lineage>
        <taxon>Bacteria</taxon>
        <taxon>Pseudomonadati</taxon>
        <taxon>Bacteroidota</taxon>
        <taxon>Sphingobacteriia</taxon>
        <taxon>Sphingobacteriales</taxon>
        <taxon>Sphingobacteriaceae</taxon>
        <taxon>Sphingobacterium</taxon>
    </lineage>
</organism>
<evidence type="ECO:0000313" key="2">
    <source>
        <dbReference type="Proteomes" id="UP001500101"/>
    </source>
</evidence>
<dbReference type="Proteomes" id="UP001500101">
    <property type="component" value="Unassembled WGS sequence"/>
</dbReference>
<evidence type="ECO:0000313" key="1">
    <source>
        <dbReference type="EMBL" id="GAA4130822.1"/>
    </source>
</evidence>
<dbReference type="InterPro" id="IPR025345">
    <property type="entry name" value="DUF4249"/>
</dbReference>
<evidence type="ECO:0008006" key="3">
    <source>
        <dbReference type="Google" id="ProtNLM"/>
    </source>
</evidence>
<keyword evidence="2" id="KW-1185">Reference proteome</keyword>
<proteinExistence type="predicted"/>
<comment type="caution">
    <text evidence="1">The sequence shown here is derived from an EMBL/GenBank/DDBJ whole genome shotgun (WGS) entry which is preliminary data.</text>
</comment>
<dbReference type="EMBL" id="BAAAZI010000001">
    <property type="protein sequence ID" value="GAA4130822.1"/>
    <property type="molecule type" value="Genomic_DNA"/>
</dbReference>
<name>A0ABP7Y5C0_9SPHI</name>
<reference evidence="2" key="1">
    <citation type="journal article" date="2019" name="Int. J. Syst. Evol. Microbiol.">
        <title>The Global Catalogue of Microorganisms (GCM) 10K type strain sequencing project: providing services to taxonomists for standard genome sequencing and annotation.</title>
        <authorList>
            <consortium name="The Broad Institute Genomics Platform"/>
            <consortium name="The Broad Institute Genome Sequencing Center for Infectious Disease"/>
            <person name="Wu L."/>
            <person name="Ma J."/>
        </authorList>
    </citation>
    <scope>NUCLEOTIDE SEQUENCE [LARGE SCALE GENOMIC DNA]</scope>
    <source>
        <strain evidence="2">JCM 16704</strain>
    </source>
</reference>
<accession>A0ABP7Y5C0</accession>
<dbReference type="RefSeq" id="WP_344672656.1">
    <property type="nucleotide sequence ID" value="NZ_BAAAZI010000001.1"/>
</dbReference>
<sequence length="273" mass="31154">MRKNNIWIFGLLFFILASCEEKIDVDLNSSDPRMVVEAKLTNKDRNQIIHLSRTVNFDAENFDPITDALVNVLASNGRIFTFTSKGNGEYTHSNFSVNNALTYTLNIAHNNKTYESKAKMPEYVEIDSMGVTKEDIFRETYYFVNLKFRDPVNVPNYYIYEVSINDGPFRFNMALNDKFNDGQEVTHQIGGRNQDFKAGDKIIVRRQLVSKDVYTYWNEFQSTNPGSAAPGNPSGNLSNNALGYFGISNQREYSVVIQDDDVLNQDEVKASMH</sequence>
<gene>
    <name evidence="1" type="ORF">GCM10022216_00280</name>
</gene>
<protein>
    <recommendedName>
        <fullName evidence="3">DUF4249 domain-containing protein</fullName>
    </recommendedName>
</protein>
<dbReference type="PROSITE" id="PS51257">
    <property type="entry name" value="PROKAR_LIPOPROTEIN"/>
    <property type="match status" value="1"/>
</dbReference>